<name>A0ACC1LHG8_9FUNG</name>
<gene>
    <name evidence="1" type="primary">HIR1</name>
    <name evidence="1" type="ORF">H4R21_000089</name>
</gene>
<organism evidence="1 2">
    <name type="scientific">Coemansia helicoidea</name>
    <dbReference type="NCBI Taxonomy" id="1286919"/>
    <lineage>
        <taxon>Eukaryota</taxon>
        <taxon>Fungi</taxon>
        <taxon>Fungi incertae sedis</taxon>
        <taxon>Zoopagomycota</taxon>
        <taxon>Kickxellomycotina</taxon>
        <taxon>Kickxellomycetes</taxon>
        <taxon>Kickxellales</taxon>
        <taxon>Kickxellaceae</taxon>
        <taxon>Coemansia</taxon>
    </lineage>
</organism>
<reference evidence="1" key="1">
    <citation type="submission" date="2022-07" db="EMBL/GenBank/DDBJ databases">
        <title>Phylogenomic reconstructions and comparative analyses of Kickxellomycotina fungi.</title>
        <authorList>
            <person name="Reynolds N.K."/>
            <person name="Stajich J.E."/>
            <person name="Barry K."/>
            <person name="Grigoriev I.V."/>
            <person name="Crous P."/>
            <person name="Smith M.E."/>
        </authorList>
    </citation>
    <scope>NUCLEOTIDE SEQUENCE</scope>
    <source>
        <strain evidence="1">BCRC 34780</strain>
    </source>
</reference>
<dbReference type="EMBL" id="JANBUN010000004">
    <property type="protein sequence ID" value="KAJ2808343.1"/>
    <property type="molecule type" value="Genomic_DNA"/>
</dbReference>
<protein>
    <submittedName>
        <fullName evidence="1">HIR complex subunit</fullName>
    </submittedName>
</protein>
<accession>A0ACC1LHG8</accession>
<proteinExistence type="predicted"/>
<evidence type="ECO:0000313" key="2">
    <source>
        <dbReference type="Proteomes" id="UP001140087"/>
    </source>
</evidence>
<comment type="caution">
    <text evidence="1">The sequence shown here is derived from an EMBL/GenBank/DDBJ whole genome shotgun (WGS) entry which is preliminary data.</text>
</comment>
<evidence type="ECO:0000313" key="1">
    <source>
        <dbReference type="EMBL" id="KAJ2808343.1"/>
    </source>
</evidence>
<dbReference type="Proteomes" id="UP001140087">
    <property type="component" value="Unassembled WGS sequence"/>
</dbReference>
<keyword evidence="2" id="KW-1185">Reference proteome</keyword>
<sequence length="967" mass="102285">MRISKPEWLHHDADKKKLTAIFSLDFDPSGRRLATAGMDNKVRLWSTRAITGAESEPRLLSTLSAHSGAVMCVRFSHGAGRYLASGADDMVVLIWERDTGEAVGGNIAGAGNVETWRPVRRLTGHESDVCDVAWAPRNRFLATCGLDNNVFVWDGATFERVAKLTGHQQFVKGLTFDPAGKYLATQADDKTLRVWRTSDWQLQTVVSAPFQDNIFSTYFRRPSWAPDGDCIAAANAANGKVPVAALIAREKWTADLSFVGHHAAIEAVRFCPRVFRAPGAGPPETVSICAAGAQDRSVSVWLTSQPVPLVVAPNLFAANLLDLAWHVPEEDPPAGDADPVVALLAACSHDGSVALAEFRRSELGGPVPAAEQEDMLVRHGWIRSAHVPGRKLAGLAYIYESDGEGAGGSGGLAAQGPQPMAESVAQLRLEEEQKEEGRRGAELPVPRDARIAQIVDALAQPLAQPLAAVDPAPQPQPEAMPVPVRTENGRRRVAPLFVRPLGGHTPASPVPAAEAVPQTEPRAAEGPAANAVASERHAVVAPARIEAQILGTQHMHSGGATDDGEAAGAQIVLGPQTLVHAQSISAARVHLAVPAVVAQLAAKADRRGFVAHNPRKAGQAARLVCGRAGAAPTWTRQLPRAAVMLAAGPRTVAVCLQDGSLHWFDAESGARRAVPLVGEALPAHLVCRARFCLLLDCVGQLSVWDTDALRAVITRVSIAPLLYSAQLPSAGASDDESGERSPKRPRAEDDARTLPAPPRRAAPALAAVDVSDAGAAIVRLADGRAFAYSPDLATWGCIGDAGAYAQSDFCVRASAAPPADSRALELIQAACARDAGPAAGRGAVRREPADVRRAATLDHLEHQLLAADAIGSGPDVLRFAELLARHLAQCGDAPRATHWLLELLGPPLVRGLSPPADAAADWRPAMAGVPKRRLLQRVLPILSANRHLQSLVAEYSRALDTLLADPL</sequence>